<gene>
    <name evidence="1" type="ORF">NCTC6754_06968</name>
</gene>
<dbReference type="Proteomes" id="UP000269208">
    <property type="component" value="Chromosome"/>
</dbReference>
<dbReference type="AlphaFoldDB" id="A0A447U5V9"/>
<accession>A0A447U5V9</accession>
<dbReference type="Gene3D" id="3.60.15.10">
    <property type="entry name" value="Ribonuclease Z/Hydroxyacylglutathione hydrolase-like"/>
    <property type="match status" value="1"/>
</dbReference>
<evidence type="ECO:0000313" key="2">
    <source>
        <dbReference type="Proteomes" id="UP000269208"/>
    </source>
</evidence>
<name>A0A447U5V9_SALET</name>
<dbReference type="InterPro" id="IPR036866">
    <property type="entry name" value="RibonucZ/Hydroxyglut_hydro"/>
</dbReference>
<dbReference type="SUPFAM" id="SSF56281">
    <property type="entry name" value="Metallo-hydrolase/oxidoreductase"/>
    <property type="match status" value="1"/>
</dbReference>
<evidence type="ECO:0000313" key="1">
    <source>
        <dbReference type="EMBL" id="VEB61469.1"/>
    </source>
</evidence>
<reference evidence="1 2" key="1">
    <citation type="submission" date="2018-12" db="EMBL/GenBank/DDBJ databases">
        <authorList>
            <consortium name="Pathogen Informatics"/>
        </authorList>
    </citation>
    <scope>NUCLEOTIDE SEQUENCE [LARGE SCALE GENOMIC DNA]</scope>
    <source>
        <strain evidence="1 2">NCTC6754</strain>
    </source>
</reference>
<proteinExistence type="predicted"/>
<sequence length="143" mass="16611">MPIEEITVLVWSKVDDGVHSILLTGDIEAGAEQKMLSRYWRHLAATFIQVPHHGSNTSSSLPFIQRVHGEAALASASRYNAWRLPSRKVKQRYRQQAYQWFDTPHQGQISLRFSPQGWRIQGLRDQILPRWYHQWFGVSEDNG</sequence>
<protein>
    <submittedName>
        <fullName evidence="1">ComEC family competence protein</fullName>
    </submittedName>
</protein>
<organism evidence="1 2">
    <name type="scientific">Salmonella enterica I</name>
    <dbReference type="NCBI Taxonomy" id="59201"/>
    <lineage>
        <taxon>Bacteria</taxon>
        <taxon>Pseudomonadati</taxon>
        <taxon>Pseudomonadota</taxon>
        <taxon>Gammaproteobacteria</taxon>
        <taxon>Enterobacterales</taxon>
        <taxon>Enterobacteriaceae</taxon>
        <taxon>Salmonella</taxon>
    </lineage>
</organism>
<dbReference type="PANTHER" id="PTHR30619:SF1">
    <property type="entry name" value="RECOMBINATION PROTEIN 2"/>
    <property type="match status" value="1"/>
</dbReference>
<dbReference type="EMBL" id="LR134190">
    <property type="protein sequence ID" value="VEB61469.1"/>
    <property type="molecule type" value="Genomic_DNA"/>
</dbReference>
<dbReference type="PANTHER" id="PTHR30619">
    <property type="entry name" value="DNA INTERNALIZATION/COMPETENCE PROTEIN COMEC/REC2"/>
    <property type="match status" value="1"/>
</dbReference>
<dbReference type="InterPro" id="IPR052159">
    <property type="entry name" value="Competence_DNA_uptake"/>
</dbReference>